<dbReference type="GO" id="GO:0005506">
    <property type="term" value="F:iron ion binding"/>
    <property type="evidence" value="ECO:0007669"/>
    <property type="project" value="InterPro"/>
</dbReference>
<evidence type="ECO:0000256" key="12">
    <source>
        <dbReference type="PIRSR" id="PIRSR602401-1"/>
    </source>
</evidence>
<keyword evidence="12" id="KW-0349">Heme</keyword>
<evidence type="ECO:0000313" key="18">
    <source>
        <dbReference type="Proteomes" id="UP000886595"/>
    </source>
</evidence>
<comment type="similarity">
    <text evidence="13 14">Belongs to the glutamine synthetase family.</text>
</comment>
<dbReference type="SUPFAM" id="SSF54368">
    <property type="entry name" value="Glutamine synthetase, N-terminal domain"/>
    <property type="match status" value="1"/>
</dbReference>
<dbReference type="InterPro" id="IPR008146">
    <property type="entry name" value="Gln_synth_cat_dom"/>
</dbReference>
<dbReference type="SMART" id="SM01230">
    <property type="entry name" value="Gln-synt_C"/>
    <property type="match status" value="1"/>
</dbReference>
<dbReference type="SUPFAM" id="SSF55931">
    <property type="entry name" value="Glutamine synthetase/guanido kinase"/>
    <property type="match status" value="1"/>
</dbReference>
<comment type="caution">
    <text evidence="17">The sequence shown here is derived from an EMBL/GenBank/DDBJ whole genome shotgun (WGS) entry which is preliminary data.</text>
</comment>
<protein>
    <recommendedName>
        <fullName evidence="16">GS catalytic domain-containing protein</fullName>
    </recommendedName>
</protein>
<dbReference type="Gene3D" id="3.30.590.10">
    <property type="entry name" value="Glutamine synthetase/guanido kinase, catalytic domain"/>
    <property type="match status" value="1"/>
</dbReference>
<dbReference type="FunFam" id="1.10.630.10:FF:000080">
    <property type="entry name" value="Carotene epsilon-monooxygenase, chloroplastic"/>
    <property type="match status" value="1"/>
</dbReference>
<dbReference type="OrthoDB" id="1470350at2759"/>
<evidence type="ECO:0000256" key="9">
    <source>
        <dbReference type="ARBA" id="ARBA00023002"/>
    </source>
</evidence>
<keyword evidence="18" id="KW-1185">Reference proteome</keyword>
<keyword evidence="5" id="KW-0934">Plastid</keyword>
<dbReference type="Proteomes" id="UP000886595">
    <property type="component" value="Unassembled WGS sequence"/>
</dbReference>
<keyword evidence="4" id="KW-0150">Chloroplast</keyword>
<feature type="compositionally biased region" description="Polar residues" evidence="15">
    <location>
        <begin position="927"/>
        <end position="937"/>
    </location>
</feature>
<sequence>MESSLFIQSPSSFSSLFTSKSKPFPSPKPRFVSIKASIEKPKPKPKPKPKSETTSWVSPDWLTSLTRTISSGQNDDSGIPIASAKLDDVSELLGGALFLPLYKWMNEYGPIYRLAAGPRNFVVVSDPAIAKHVLRNYPKYAKGLVAEVSEFLFGSGFAIAEGPLWTARRRAVVPSLHKRYLSVIVERVFCRCAERLVEKLQPYAVEGKAVNMEEKFSQLTLDVIGLSLFNYNFDSLTTDSPVIEAVYTALKEAELRSTDILPYWKIDALCKIVPRQVKAEKAVTLIRETVEDLIAKCKEIVEREGERINDEEYVNESDPSILRFLLASREEVSSVQLRDDLLSMLVAGHETTGSVLTWTLYLLSKSPSALAKAQEEVDRVLAGRNPAYEDIKELKYITRCINESMRLYPHPPVLIRRAQVPDILPGNYKVNTGQDIMISVYNVHRSSAVWEKAEEFLPERFELEGPIPNETNTDFKFIPFSGGPRKCVGDQFALMEAIVALAVFLQRLNVELVPDQTISMTTGATIHTTNGLYMKVSQRMEFKELKKAIDQVELVDAHAHNIVSLDSSFPFIRTFSEATGDALSFAPHSLSFKRNLREVAQLYGTEVSLEAIEKHRQTLGLHSLTTKCFNEARISALLIDDGLKLDKKHDTEWHRNFVPYVGRVLRIETLAEQILNEENCCYKTIAAYRSGLDIDTHVSKEVVESGLVEVLQAGKPVRIGNKGLIDCILTLSLEVAERCDLPLQIHTGFGDKDLDLRLSNPLHHRTLLEDKRFAKCRIVLLHHASYPFSKEASYLSSVYPQVLLHPHSIYLCNVFWLFLIYIFLFLKVFLDFGLAVPKLSVHGMVSSVKELLHLAPTKKVMFSTDGYATPETYYLGAKKAREVIFLVLRDACVSGDLSLMEAIDAAKDILSRNAIAFYKIDVDTSSSIPQSRISPKSQMEEPHAQEDSSSFVRVIWVDTSGQQRCRVVQAQRFNRSVKKNGIGLTHASMGMTSFYDGPAEESKLTGIGEIRLVPDLSTKRIIPWTKQESMVLADMLLKPGEAWEYCPRETLRRVRNVLKDEFDLVMNAGFENEFYLLKNVVREGKEEYVPFEVGPYCSTSSYDAAAQIFHEIIPALESLNIAVEQFHAESGKGQFEVSLGHTIAFHAADNLVYTREVIRSVARKHGLLATFVPKYDLCDIGSGSHVHISLWKNGENVFPASDKSSAHGMSSIGEEFMAGVLFHLPSIFAVLAPLPNSYDRIQPNTFSGAFQCWGKENREAAIRTASPPGAPDGLVTNFEIKACDGSTNPHLSLAIIMAAGIDGLRRHLQLPDPIDTNPADVAATLNRLPETLSEAVEALEKDKVLHELLGQNLLAAITGVRKAEVQYYSKNPDACKQLIHRY</sequence>
<dbReference type="InterPro" id="IPR032466">
    <property type="entry name" value="Metal_Hydrolase"/>
</dbReference>
<dbReference type="GO" id="GO:0009507">
    <property type="term" value="C:chloroplast"/>
    <property type="evidence" value="ECO:0007669"/>
    <property type="project" value="UniProtKB-SubCell"/>
</dbReference>
<evidence type="ECO:0000256" key="11">
    <source>
        <dbReference type="ARBA" id="ARBA00023033"/>
    </source>
</evidence>
<feature type="domain" description="GS catalytic" evidence="16">
    <location>
        <begin position="1047"/>
        <end position="1382"/>
    </location>
</feature>
<comment type="cofactor">
    <cofactor evidence="1 12">
        <name>heme</name>
        <dbReference type="ChEBI" id="CHEBI:30413"/>
    </cofactor>
</comment>
<comment type="subcellular location">
    <subcellularLocation>
        <location evidence="2">Plastid</location>
        <location evidence="2">Chloroplast</location>
    </subcellularLocation>
</comment>
<dbReference type="PRINTS" id="PR00385">
    <property type="entry name" value="P450"/>
</dbReference>
<dbReference type="EMBL" id="JAAMPC010000016">
    <property type="protein sequence ID" value="KAG2251957.1"/>
    <property type="molecule type" value="Genomic_DNA"/>
</dbReference>
<evidence type="ECO:0000256" key="3">
    <source>
        <dbReference type="ARBA" id="ARBA00010617"/>
    </source>
</evidence>
<dbReference type="Gene3D" id="3.20.20.140">
    <property type="entry name" value="Metal-dependent hydrolases"/>
    <property type="match status" value="2"/>
</dbReference>
<dbReference type="GO" id="GO:0020037">
    <property type="term" value="F:heme binding"/>
    <property type="evidence" value="ECO:0007669"/>
    <property type="project" value="InterPro"/>
</dbReference>
<dbReference type="Pfam" id="PF00067">
    <property type="entry name" value="p450"/>
    <property type="match status" value="1"/>
</dbReference>
<dbReference type="InterPro" id="IPR001128">
    <property type="entry name" value="Cyt_P450"/>
</dbReference>
<keyword evidence="8" id="KW-0809">Transit peptide</keyword>
<keyword evidence="6 12" id="KW-0479">Metal-binding</keyword>
<dbReference type="InterPro" id="IPR036396">
    <property type="entry name" value="Cyt_P450_sf"/>
</dbReference>
<dbReference type="GO" id="GO:0016787">
    <property type="term" value="F:hydrolase activity"/>
    <property type="evidence" value="ECO:0007669"/>
    <property type="project" value="InterPro"/>
</dbReference>
<dbReference type="InterPro" id="IPR036651">
    <property type="entry name" value="Gln_synt_N_sf"/>
</dbReference>
<gene>
    <name evidence="17" type="ORF">Bca52824_082093</name>
</gene>
<dbReference type="PRINTS" id="PR00463">
    <property type="entry name" value="EP450I"/>
</dbReference>
<evidence type="ECO:0000256" key="13">
    <source>
        <dbReference type="PROSITE-ProRule" id="PRU01331"/>
    </source>
</evidence>
<evidence type="ECO:0000256" key="14">
    <source>
        <dbReference type="RuleBase" id="RU000384"/>
    </source>
</evidence>
<keyword evidence="7" id="KW-0125">Carotenoid biosynthesis</keyword>
<dbReference type="GO" id="GO:0004356">
    <property type="term" value="F:glutamine synthetase activity"/>
    <property type="evidence" value="ECO:0007669"/>
    <property type="project" value="InterPro"/>
</dbReference>
<dbReference type="InterPro" id="IPR002401">
    <property type="entry name" value="Cyt_P450_E_grp-I"/>
</dbReference>
<evidence type="ECO:0000259" key="16">
    <source>
        <dbReference type="PROSITE" id="PS51987"/>
    </source>
</evidence>
<feature type="region of interest" description="Disordered" evidence="15">
    <location>
        <begin position="927"/>
        <end position="946"/>
    </location>
</feature>
<evidence type="ECO:0000256" key="8">
    <source>
        <dbReference type="ARBA" id="ARBA00022946"/>
    </source>
</evidence>
<evidence type="ECO:0000256" key="5">
    <source>
        <dbReference type="ARBA" id="ARBA00022640"/>
    </source>
</evidence>
<feature type="region of interest" description="Disordered" evidence="15">
    <location>
        <begin position="1"/>
        <end position="56"/>
    </location>
</feature>
<evidence type="ECO:0000256" key="2">
    <source>
        <dbReference type="ARBA" id="ARBA00004229"/>
    </source>
</evidence>
<evidence type="ECO:0000256" key="10">
    <source>
        <dbReference type="ARBA" id="ARBA00023004"/>
    </source>
</evidence>
<dbReference type="GO" id="GO:0006542">
    <property type="term" value="P:glutamine biosynthetic process"/>
    <property type="evidence" value="ECO:0007669"/>
    <property type="project" value="InterPro"/>
</dbReference>
<dbReference type="PROSITE" id="PS00086">
    <property type="entry name" value="CYTOCHROME_P450"/>
    <property type="match status" value="1"/>
</dbReference>
<reference evidence="17 18" key="1">
    <citation type="submission" date="2020-02" db="EMBL/GenBank/DDBJ databases">
        <authorList>
            <person name="Ma Q."/>
            <person name="Huang Y."/>
            <person name="Song X."/>
            <person name="Pei D."/>
        </authorList>
    </citation>
    <scope>NUCLEOTIDE SEQUENCE [LARGE SCALE GENOMIC DNA]</scope>
    <source>
        <strain evidence="17">Sxm20200214</strain>
        <tissue evidence="17">Leaf</tissue>
    </source>
</reference>
<dbReference type="FunFam" id="3.10.20.70:FF:000009">
    <property type="entry name" value="Glutamate-ammonia ligase"/>
    <property type="match status" value="1"/>
</dbReference>
<comment type="similarity">
    <text evidence="3">Belongs to the cytochrome P450 family.</text>
</comment>
<dbReference type="Gene3D" id="3.10.20.70">
    <property type="entry name" value="Glutamine synthetase, N-terminal domain"/>
    <property type="match status" value="1"/>
</dbReference>
<evidence type="ECO:0000313" key="17">
    <source>
        <dbReference type="EMBL" id="KAG2251957.1"/>
    </source>
</evidence>
<dbReference type="SUPFAM" id="SSF48264">
    <property type="entry name" value="Cytochrome P450"/>
    <property type="match status" value="1"/>
</dbReference>
<keyword evidence="11" id="KW-0503">Monooxygenase</keyword>
<evidence type="ECO:0000256" key="1">
    <source>
        <dbReference type="ARBA" id="ARBA00001971"/>
    </source>
</evidence>
<dbReference type="Pfam" id="PF00120">
    <property type="entry name" value="Gln-synt_C"/>
    <property type="match status" value="1"/>
</dbReference>
<dbReference type="PROSITE" id="PS51987">
    <property type="entry name" value="GS_CATALYTIC"/>
    <property type="match status" value="1"/>
</dbReference>
<evidence type="ECO:0000256" key="4">
    <source>
        <dbReference type="ARBA" id="ARBA00022528"/>
    </source>
</evidence>
<proteinExistence type="inferred from homology"/>
<dbReference type="PANTHER" id="PTHR43383:SF2">
    <property type="entry name" value="AMIDOHYDROLASE 2 FAMILY PROTEIN"/>
    <property type="match status" value="1"/>
</dbReference>
<feature type="binding site" description="axial binding residue" evidence="12">
    <location>
        <position position="487"/>
    </location>
    <ligand>
        <name>heme</name>
        <dbReference type="ChEBI" id="CHEBI:30413"/>
    </ligand>
    <ligandPart>
        <name>Fe</name>
        <dbReference type="ChEBI" id="CHEBI:18248"/>
    </ligandPart>
</feature>
<keyword evidence="9" id="KW-0560">Oxidoreductase</keyword>
<name>A0A8X7TRU7_BRACI</name>
<dbReference type="GO" id="GO:0004497">
    <property type="term" value="F:monooxygenase activity"/>
    <property type="evidence" value="ECO:0007669"/>
    <property type="project" value="UniProtKB-KW"/>
</dbReference>
<evidence type="ECO:0000256" key="6">
    <source>
        <dbReference type="ARBA" id="ARBA00022723"/>
    </source>
</evidence>
<dbReference type="CDD" id="cd11046">
    <property type="entry name" value="CYP97"/>
    <property type="match status" value="1"/>
</dbReference>
<dbReference type="InterPro" id="IPR017972">
    <property type="entry name" value="Cyt_P450_CS"/>
</dbReference>
<dbReference type="GO" id="GO:0016117">
    <property type="term" value="P:carotenoid biosynthetic process"/>
    <property type="evidence" value="ECO:0007669"/>
    <property type="project" value="UniProtKB-KW"/>
</dbReference>
<dbReference type="SUPFAM" id="SSF51556">
    <property type="entry name" value="Metallo-dependent hydrolases"/>
    <property type="match status" value="1"/>
</dbReference>
<evidence type="ECO:0000256" key="7">
    <source>
        <dbReference type="ARBA" id="ARBA00022746"/>
    </source>
</evidence>
<dbReference type="Pfam" id="PF04909">
    <property type="entry name" value="Amidohydro_2"/>
    <property type="match status" value="1"/>
</dbReference>
<dbReference type="FunFam" id="3.30.590.10:FF:000012">
    <property type="entry name" value="Glutamate-ammonia ligase"/>
    <property type="match status" value="1"/>
</dbReference>
<accession>A0A8X7TRU7</accession>
<evidence type="ECO:0000256" key="15">
    <source>
        <dbReference type="SAM" id="MobiDB-lite"/>
    </source>
</evidence>
<dbReference type="InterPro" id="IPR014746">
    <property type="entry name" value="Gln_synth/guanido_kin_cat_dom"/>
</dbReference>
<feature type="compositionally biased region" description="Low complexity" evidence="15">
    <location>
        <begin position="1"/>
        <end position="33"/>
    </location>
</feature>
<dbReference type="PANTHER" id="PTHR43383">
    <property type="entry name" value="NODULIN 6"/>
    <property type="match status" value="1"/>
</dbReference>
<organism evidence="17 18">
    <name type="scientific">Brassica carinata</name>
    <name type="common">Ethiopian mustard</name>
    <name type="synonym">Abyssinian cabbage</name>
    <dbReference type="NCBI Taxonomy" id="52824"/>
    <lineage>
        <taxon>Eukaryota</taxon>
        <taxon>Viridiplantae</taxon>
        <taxon>Streptophyta</taxon>
        <taxon>Embryophyta</taxon>
        <taxon>Tracheophyta</taxon>
        <taxon>Spermatophyta</taxon>
        <taxon>Magnoliopsida</taxon>
        <taxon>eudicotyledons</taxon>
        <taxon>Gunneridae</taxon>
        <taxon>Pentapetalae</taxon>
        <taxon>rosids</taxon>
        <taxon>malvids</taxon>
        <taxon>Brassicales</taxon>
        <taxon>Brassicaceae</taxon>
        <taxon>Brassiceae</taxon>
        <taxon>Brassica</taxon>
    </lineage>
</organism>
<dbReference type="Gene3D" id="1.10.630.10">
    <property type="entry name" value="Cytochrome P450"/>
    <property type="match status" value="1"/>
</dbReference>
<dbReference type="InterPro" id="IPR006680">
    <property type="entry name" value="Amidohydro-rel"/>
</dbReference>
<keyword evidence="10 12" id="KW-0408">Iron</keyword>
<dbReference type="GO" id="GO:0016705">
    <property type="term" value="F:oxidoreductase activity, acting on paired donors, with incorporation or reduction of molecular oxygen"/>
    <property type="evidence" value="ECO:0007669"/>
    <property type="project" value="InterPro"/>
</dbReference>